<proteinExistence type="predicted"/>
<sequence>MSQKETENRKDQEVQARKKENEEFNSITNKVKVENQNQRHNARKEGIGAIYKKR</sequence>
<reference evidence="2 3" key="1">
    <citation type="submission" date="2021-06" db="EMBL/GenBank/DDBJ databases">
        <title>Description of novel taxa of the family Lachnospiraceae.</title>
        <authorList>
            <person name="Chaplin A.V."/>
            <person name="Sokolova S.R."/>
            <person name="Pikina A.P."/>
            <person name="Korzhanova M."/>
            <person name="Belova V."/>
            <person name="Korostin D."/>
            <person name="Efimov B.A."/>
        </authorList>
    </citation>
    <scope>NUCLEOTIDE SEQUENCE [LARGE SCALE GENOMIC DNA]</scope>
    <source>
        <strain evidence="2 3">ASD4241</strain>
    </source>
</reference>
<accession>A0ABS6KEN7</accession>
<feature type="compositionally biased region" description="Basic and acidic residues" evidence="1">
    <location>
        <begin position="1"/>
        <end position="22"/>
    </location>
</feature>
<evidence type="ECO:0000313" key="3">
    <source>
        <dbReference type="Proteomes" id="UP001314681"/>
    </source>
</evidence>
<dbReference type="EMBL" id="JAHQCX010000026">
    <property type="protein sequence ID" value="MBU9728933.1"/>
    <property type="molecule type" value="Genomic_DNA"/>
</dbReference>
<feature type="region of interest" description="Disordered" evidence="1">
    <location>
        <begin position="1"/>
        <end position="54"/>
    </location>
</feature>
<protein>
    <submittedName>
        <fullName evidence="2">Uncharacterized protein</fullName>
    </submittedName>
</protein>
<organism evidence="2 3">
    <name type="scientific">Diplocloster modestus</name>
    <dbReference type="NCBI Taxonomy" id="2850322"/>
    <lineage>
        <taxon>Bacteria</taxon>
        <taxon>Bacillati</taxon>
        <taxon>Bacillota</taxon>
        <taxon>Clostridia</taxon>
        <taxon>Lachnospirales</taxon>
        <taxon>Lachnospiraceae</taxon>
        <taxon>Diplocloster</taxon>
    </lineage>
</organism>
<dbReference type="RefSeq" id="WP_238727539.1">
    <property type="nucleotide sequence ID" value="NZ_JAHQCX010000026.1"/>
</dbReference>
<evidence type="ECO:0000256" key="1">
    <source>
        <dbReference type="SAM" id="MobiDB-lite"/>
    </source>
</evidence>
<name>A0ABS6KEN7_9FIRM</name>
<feature type="compositionally biased region" description="Polar residues" evidence="1">
    <location>
        <begin position="24"/>
        <end position="39"/>
    </location>
</feature>
<gene>
    <name evidence="2" type="ORF">KTH90_23355</name>
</gene>
<evidence type="ECO:0000313" key="2">
    <source>
        <dbReference type="EMBL" id="MBU9728933.1"/>
    </source>
</evidence>
<keyword evidence="3" id="KW-1185">Reference proteome</keyword>
<dbReference type="Proteomes" id="UP001314681">
    <property type="component" value="Unassembled WGS sequence"/>
</dbReference>
<comment type="caution">
    <text evidence="2">The sequence shown here is derived from an EMBL/GenBank/DDBJ whole genome shotgun (WGS) entry which is preliminary data.</text>
</comment>